<evidence type="ECO:0000256" key="12">
    <source>
        <dbReference type="ARBA" id="ARBA00049596"/>
    </source>
</evidence>
<evidence type="ECO:0000259" key="14">
    <source>
        <dbReference type="PROSITE" id="PS50137"/>
    </source>
</evidence>
<comment type="similarity">
    <text evidence="2">Belongs to the ribonuclease III family.</text>
</comment>
<dbReference type="InterPro" id="IPR036389">
    <property type="entry name" value="RNase_III_sf"/>
</dbReference>
<dbReference type="Gene3D" id="3.30.160.20">
    <property type="match status" value="1"/>
</dbReference>
<evidence type="ECO:0000256" key="3">
    <source>
        <dbReference type="ARBA" id="ARBA00022552"/>
    </source>
</evidence>
<comment type="catalytic activity">
    <reaction evidence="1 13">
        <text>Endonucleolytic cleavage to 5'-phosphomonoester.</text>
        <dbReference type="EC" id="3.1.26.3"/>
    </reaction>
</comment>
<dbReference type="CDD" id="cd00593">
    <property type="entry name" value="RIBOc"/>
    <property type="match status" value="1"/>
</dbReference>
<evidence type="ECO:0000256" key="4">
    <source>
        <dbReference type="ARBA" id="ARBA00022664"/>
    </source>
</evidence>
<keyword evidence="13" id="KW-0699">rRNA-binding</keyword>
<keyword evidence="8 13" id="KW-0255">Endonuclease</keyword>
<name>A0A449B5M7_9BACT</name>
<dbReference type="SUPFAM" id="SSF54768">
    <property type="entry name" value="dsRNA-binding domain-like"/>
    <property type="match status" value="1"/>
</dbReference>
<feature type="domain" description="RNase III" evidence="15">
    <location>
        <begin position="8"/>
        <end position="139"/>
    </location>
</feature>
<feature type="binding site" evidence="13">
    <location>
        <position position="125"/>
    </location>
    <ligand>
        <name>Mg(2+)</name>
        <dbReference type="ChEBI" id="CHEBI:18420"/>
    </ligand>
</feature>
<dbReference type="EMBL" id="LR215037">
    <property type="protein sequence ID" value="VEU75828.1"/>
    <property type="molecule type" value="Genomic_DNA"/>
</dbReference>
<dbReference type="PANTHER" id="PTHR14950">
    <property type="entry name" value="DICER-RELATED"/>
    <property type="match status" value="1"/>
</dbReference>
<comment type="cofactor">
    <cofactor evidence="13">
        <name>Mg(2+)</name>
        <dbReference type="ChEBI" id="CHEBI:18420"/>
    </cofactor>
</comment>
<dbReference type="HAMAP" id="MF_00104">
    <property type="entry name" value="RNase_III"/>
    <property type="match status" value="1"/>
</dbReference>
<feature type="active site" evidence="13">
    <location>
        <position position="128"/>
    </location>
</feature>
<dbReference type="PROSITE" id="PS50137">
    <property type="entry name" value="DS_RBD"/>
    <property type="match status" value="1"/>
</dbReference>
<proteinExistence type="inferred from homology"/>
<dbReference type="SUPFAM" id="SSF69065">
    <property type="entry name" value="RNase III domain-like"/>
    <property type="match status" value="1"/>
</dbReference>
<dbReference type="SMART" id="SM00535">
    <property type="entry name" value="RIBOc"/>
    <property type="match status" value="1"/>
</dbReference>
<organism evidence="16 17">
    <name type="scientific">Mycoplasmopsis maculosa</name>
    <dbReference type="NCBI Taxonomy" id="114885"/>
    <lineage>
        <taxon>Bacteria</taxon>
        <taxon>Bacillati</taxon>
        <taxon>Mycoplasmatota</taxon>
        <taxon>Mycoplasmoidales</taxon>
        <taxon>Metamycoplasmataceae</taxon>
        <taxon>Mycoplasmopsis</taxon>
    </lineage>
</organism>
<evidence type="ECO:0000256" key="10">
    <source>
        <dbReference type="ARBA" id="ARBA00022842"/>
    </source>
</evidence>
<dbReference type="RefSeq" id="WP_129647256.1">
    <property type="nucleotide sequence ID" value="NZ_LR215037.1"/>
</dbReference>
<evidence type="ECO:0000259" key="15">
    <source>
        <dbReference type="PROSITE" id="PS50142"/>
    </source>
</evidence>
<keyword evidence="17" id="KW-1185">Reference proteome</keyword>
<evidence type="ECO:0000256" key="7">
    <source>
        <dbReference type="ARBA" id="ARBA00022723"/>
    </source>
</evidence>
<feature type="active site" evidence="13">
    <location>
        <position position="55"/>
    </location>
</feature>
<evidence type="ECO:0000256" key="13">
    <source>
        <dbReference type="HAMAP-Rule" id="MF_00104"/>
    </source>
</evidence>
<reference evidence="16 17" key="1">
    <citation type="submission" date="2019-01" db="EMBL/GenBank/DDBJ databases">
        <authorList>
            <consortium name="Pathogen Informatics"/>
        </authorList>
    </citation>
    <scope>NUCLEOTIDE SEQUENCE [LARGE SCALE GENOMIC DNA]</scope>
    <source>
        <strain evidence="16 17">NCTC10168</strain>
    </source>
</reference>
<feature type="binding site" evidence="13">
    <location>
        <position position="128"/>
    </location>
    <ligand>
        <name>Mg(2+)</name>
        <dbReference type="ChEBI" id="CHEBI:18420"/>
    </ligand>
</feature>
<dbReference type="GO" id="GO:0004525">
    <property type="term" value="F:ribonuclease III activity"/>
    <property type="evidence" value="ECO:0007669"/>
    <property type="project" value="UniProtKB-UniRule"/>
</dbReference>
<sequence>MQNYNENLILFLKSLGLKVNNINNYVVAFTHGSYIHSTNNKDKKKSYETLEFLGDAILQFLVSDYIYKNYQNTYEQGKMTLSRSMLVRTETLNNLTDKLRLKHYVLTGNGNMKSEILQSKKVGADLFEALVAAIYLDEENIESVKNFLNKTLFKLAFKITDSTVLKDYKTFFQEHVQSYSKVGAIYKTFQNENKEFESEVIHEGKIYGRGTGSSKLKAEEEAAKNALEKLKK</sequence>
<keyword evidence="4 13" id="KW-0507">mRNA processing</keyword>
<dbReference type="CDD" id="cd10845">
    <property type="entry name" value="DSRM_RNAse_III_family"/>
    <property type="match status" value="1"/>
</dbReference>
<dbReference type="Gene3D" id="1.10.1520.10">
    <property type="entry name" value="Ribonuclease III domain"/>
    <property type="match status" value="1"/>
</dbReference>
<dbReference type="PROSITE" id="PS50142">
    <property type="entry name" value="RNASE_3_2"/>
    <property type="match status" value="1"/>
</dbReference>
<dbReference type="EC" id="3.1.26.3" evidence="13"/>
<dbReference type="SMART" id="SM00358">
    <property type="entry name" value="DSRM"/>
    <property type="match status" value="1"/>
</dbReference>
<dbReference type="InterPro" id="IPR014720">
    <property type="entry name" value="dsRBD_dom"/>
</dbReference>
<dbReference type="GO" id="GO:0019843">
    <property type="term" value="F:rRNA binding"/>
    <property type="evidence" value="ECO:0007669"/>
    <property type="project" value="UniProtKB-KW"/>
</dbReference>
<evidence type="ECO:0000256" key="2">
    <source>
        <dbReference type="ARBA" id="ARBA00010183"/>
    </source>
</evidence>
<dbReference type="AlphaFoldDB" id="A0A449B5M7"/>
<dbReference type="GO" id="GO:0046872">
    <property type="term" value="F:metal ion binding"/>
    <property type="evidence" value="ECO:0007669"/>
    <property type="project" value="UniProtKB-KW"/>
</dbReference>
<dbReference type="KEGG" id="mmau:NCTC10168_00777"/>
<dbReference type="PANTHER" id="PTHR14950:SF37">
    <property type="entry name" value="ENDORIBONUCLEASE DICER"/>
    <property type="match status" value="1"/>
</dbReference>
<keyword evidence="6 13" id="KW-0540">Nuclease</keyword>
<dbReference type="OrthoDB" id="9805026at2"/>
<evidence type="ECO:0000256" key="5">
    <source>
        <dbReference type="ARBA" id="ARBA00022694"/>
    </source>
</evidence>
<evidence type="ECO:0000256" key="11">
    <source>
        <dbReference type="ARBA" id="ARBA00022884"/>
    </source>
</evidence>
<dbReference type="GO" id="GO:0006397">
    <property type="term" value="P:mRNA processing"/>
    <property type="evidence" value="ECO:0007669"/>
    <property type="project" value="UniProtKB-UniRule"/>
</dbReference>
<keyword evidence="13" id="KW-0963">Cytoplasm</keyword>
<keyword evidence="11 13" id="KW-0694">RNA-binding</keyword>
<keyword evidence="5 13" id="KW-0819">tRNA processing</keyword>
<dbReference type="GO" id="GO:0005737">
    <property type="term" value="C:cytoplasm"/>
    <property type="evidence" value="ECO:0007669"/>
    <property type="project" value="UniProtKB-SubCell"/>
</dbReference>
<dbReference type="GO" id="GO:0008033">
    <property type="term" value="P:tRNA processing"/>
    <property type="evidence" value="ECO:0007669"/>
    <property type="project" value="UniProtKB-KW"/>
</dbReference>
<dbReference type="GO" id="GO:0006364">
    <property type="term" value="P:rRNA processing"/>
    <property type="evidence" value="ECO:0007669"/>
    <property type="project" value="UniProtKB-UniRule"/>
</dbReference>
<feature type="binding site" evidence="13">
    <location>
        <position position="51"/>
    </location>
    <ligand>
        <name>Mg(2+)</name>
        <dbReference type="ChEBI" id="CHEBI:18420"/>
    </ligand>
</feature>
<evidence type="ECO:0000256" key="6">
    <source>
        <dbReference type="ARBA" id="ARBA00022722"/>
    </source>
</evidence>
<keyword evidence="7 13" id="KW-0479">Metal-binding</keyword>
<gene>
    <name evidence="13 16" type="primary">rnc</name>
    <name evidence="16" type="ORF">NCTC10168_00777</name>
</gene>
<dbReference type="InterPro" id="IPR011907">
    <property type="entry name" value="RNase_III"/>
</dbReference>
<evidence type="ECO:0000256" key="8">
    <source>
        <dbReference type="ARBA" id="ARBA00022759"/>
    </source>
</evidence>
<dbReference type="Pfam" id="PF14622">
    <property type="entry name" value="Ribonucleas_3_3"/>
    <property type="match status" value="1"/>
</dbReference>
<comment type="function">
    <text evidence="12 13">Digests double-stranded RNA. Involved in the processing of primary rRNA transcript to yield the immediate precursors to the large and small rRNAs (23S and 16S). Processes some mRNAs, and tRNAs when they are encoded in the rRNA operon. Processes pre-crRNA and tracrRNA of type II CRISPR loci if present in the organism.</text>
</comment>
<evidence type="ECO:0000256" key="1">
    <source>
        <dbReference type="ARBA" id="ARBA00000109"/>
    </source>
</evidence>
<keyword evidence="9 13" id="KW-0378">Hydrolase</keyword>
<evidence type="ECO:0000313" key="17">
    <source>
        <dbReference type="Proteomes" id="UP000290243"/>
    </source>
</evidence>
<evidence type="ECO:0000256" key="9">
    <source>
        <dbReference type="ARBA" id="ARBA00022801"/>
    </source>
</evidence>
<dbReference type="Pfam" id="PF00035">
    <property type="entry name" value="dsrm"/>
    <property type="match status" value="1"/>
</dbReference>
<accession>A0A449B5M7</accession>
<comment type="subcellular location">
    <subcellularLocation>
        <location evidence="13">Cytoplasm</location>
    </subcellularLocation>
</comment>
<keyword evidence="10 13" id="KW-0460">Magnesium</keyword>
<keyword evidence="3 13" id="KW-0698">rRNA processing</keyword>
<protein>
    <recommendedName>
        <fullName evidence="13">Ribonuclease 3</fullName>
        <ecNumber evidence="13">3.1.26.3</ecNumber>
    </recommendedName>
    <alternativeName>
        <fullName evidence="13">Ribonuclease III</fullName>
        <shortName evidence="13">RNase III</shortName>
    </alternativeName>
</protein>
<feature type="domain" description="DRBM" evidence="14">
    <location>
        <begin position="167"/>
        <end position="232"/>
    </location>
</feature>
<evidence type="ECO:0000313" key="16">
    <source>
        <dbReference type="EMBL" id="VEU75828.1"/>
    </source>
</evidence>
<dbReference type="Proteomes" id="UP000290243">
    <property type="component" value="Chromosome"/>
</dbReference>
<dbReference type="NCBIfam" id="TIGR02191">
    <property type="entry name" value="RNaseIII"/>
    <property type="match status" value="1"/>
</dbReference>
<comment type="subunit">
    <text evidence="13">Homodimer.</text>
</comment>
<dbReference type="PROSITE" id="PS00517">
    <property type="entry name" value="RNASE_3_1"/>
    <property type="match status" value="1"/>
</dbReference>
<dbReference type="InterPro" id="IPR000999">
    <property type="entry name" value="RNase_III_dom"/>
</dbReference>